<dbReference type="RefSeq" id="WP_043100906.1">
    <property type="nucleotide sequence ID" value="NZ_JACHET010000001.1"/>
</dbReference>
<keyword evidence="1" id="KW-1133">Transmembrane helix</keyword>
<dbReference type="InterPro" id="IPR053156">
    <property type="entry name" value="T6SS_TssM-like"/>
</dbReference>
<dbReference type="SUPFAM" id="SSF52540">
    <property type="entry name" value="P-loop containing nucleoside triphosphate hydrolases"/>
    <property type="match status" value="1"/>
</dbReference>
<dbReference type="STRING" id="1543381.LF63_0108085"/>
<evidence type="ECO:0000256" key="1">
    <source>
        <dbReference type="SAM" id="Phobius"/>
    </source>
</evidence>
<evidence type="ECO:0000313" key="5">
    <source>
        <dbReference type="Proteomes" id="UP000029708"/>
    </source>
</evidence>
<dbReference type="InterPro" id="IPR025743">
    <property type="entry name" value="TssM1_N"/>
</dbReference>
<keyword evidence="1" id="KW-0472">Membrane</keyword>
<dbReference type="EMBL" id="JROI01000010">
    <property type="protein sequence ID" value="KGI78269.1"/>
    <property type="molecule type" value="Genomic_DNA"/>
</dbReference>
<dbReference type="PANTHER" id="PTHR36153">
    <property type="entry name" value="INNER MEMBRANE PROTEIN-RELATED"/>
    <property type="match status" value="1"/>
</dbReference>
<name>A0A099CWZ1_9GAMM</name>
<comment type="caution">
    <text evidence="3">The sequence shown here is derived from an EMBL/GenBank/DDBJ whole genome shotgun (WGS) entry which is preliminary data.</text>
</comment>
<protein>
    <submittedName>
        <fullName evidence="4">Type VI secretion system protein ImpL</fullName>
    </submittedName>
</protein>
<dbReference type="HOGENOM" id="CLU_003536_2_0_6"/>
<reference evidence="4 6" key="2">
    <citation type="submission" date="2020-08" db="EMBL/GenBank/DDBJ databases">
        <title>Genomic Encyclopedia of Type Strains, Phase IV (KMG-IV): sequencing the most valuable type-strain genomes for metagenomic binning, comparative biology and taxonomic classification.</title>
        <authorList>
            <person name="Goeker M."/>
        </authorList>
    </citation>
    <scope>NUCLEOTIDE SEQUENCE [LARGE SCALE GENOMIC DNA]</scope>
    <source>
        <strain evidence="4 6">DSM 107085</strain>
    </source>
</reference>
<dbReference type="Proteomes" id="UP000560000">
    <property type="component" value="Unassembled WGS sequence"/>
</dbReference>
<feature type="transmembrane region" description="Helical" evidence="1">
    <location>
        <begin position="383"/>
        <end position="401"/>
    </location>
</feature>
<dbReference type="PANTHER" id="PTHR36153:SF1">
    <property type="entry name" value="TYPE VI SECRETION SYSTEM COMPONENT TSSM1"/>
    <property type="match status" value="1"/>
</dbReference>
<sequence length="1314" mass="144807">MSALFTISIVVALVALLLIVVLMWRARRSKAAPKKPANKKPSRWSLHGLIDALRRRYAVIERAVRYVLARHDWRYRSPWLLLMGFPGHGKSSLVASIPDALLRRNTRGDARHEAYLKAGTRYAHWYFLDQGMLLDPETGVSAPPGQVEVDARWRALLDDIDSLRPDRALDGIVWVVSAERLLHADDTALHAEAAQAFQRIHEVQETFAFALPVYVVVSQCDAIHGFDAFWKAQSTSLRSEMIGWSSPTIDDNGTPDAWVEDAFNKLTRGLRELVLDAAASHDHIDDVDDFFLFPRAMNALQSALQRYLGVVFKPNSFETRAFCRGIYFTGAVDAVDTPSDAPRRDVSFIESLLRDKIFAERRLAQRTQRGLFARNRLIRRIQIGMTAAALLLAVALPWSAWRLDAQTQSLRSALADIHLSAKAQHQGCLDRDHVYALIAQVAHLDTHIGRVAIPLSWFDDRVSDGVAHEVSSKTLGTVVFPALACQLSLRIDELSRATLTTPAGESAPGRDFDAERSQLTQTLNELSALETNLDRLARLSEPGLRSERKAELQELADLALYVYGKPLPDVAMRTQSALTTALAETTYDGAPQISALQREGYTKRIDGMVRQVRNDLLKEVASGPRLLRDLQATRAPILRPLRAFNSWLDWINSSWLTSTTYDNPCERTRRAIAPGIEALIGVHHYNDSLRDALGYLDTPSCYQPAVDTLRQAQLTPYGSLFVVNKSTDQLQGVSPGFGREASGLKTLASLAFAQVERLQPFSCNGSVSGWKSGTFTEVLTQLRDYQNFIAAQPPSPLKGGVDNEPLYQRLALAQLSAVVERDIAQNQLGATDADTVPGLDATSQLDRQLASESSQLSAAVGPILQSQQQLRQLQLSPLADRVGQCMRNYASDRLADVSGLAVASQLYDPAVQSDSEGDAHVFDLGAPAVLQSYLNRQIERVQVLAGYAAPFVTLLKNSAGSDDSQRKNDQTDAFWGNTIDALNSAVQFSDPAGQAAKLDDFFTKQLQPMTFDNCSATLDAYTSPTVGNDLFSQRREAMLKVARMACSGHGQSSVDLHYYRIAMLFNSQIAGRYPFGASGSHEVSLSNVRAFFVYYDSEKPELETWLKTAQGDKAKQMRDFVQKLDAVETFLAGNLLATPQPQPIELAVGFRALPQKSPQSDQLIAWNLGAGDNAAVWPNGPTQVPWSFGQPLTLTLQWASGSRFMPLPDSRQSDLQVSGERALFSASGPWALLHLLDLHRTSAGTGDSALPDRQWLRFSVPTLTKSDAKTAPTAVSPDPTAFYLTLDLSAKDPKTKQPVTLDVPAFPQNAPVLW</sequence>
<feature type="domain" description="Type VI secretion system component TssM1 N-terminal" evidence="2">
    <location>
        <begin position="151"/>
        <end position="380"/>
    </location>
</feature>
<dbReference type="InterPro" id="IPR027417">
    <property type="entry name" value="P-loop_NTPase"/>
</dbReference>
<dbReference type="Pfam" id="PF14331">
    <property type="entry name" value="IcmF-related_N"/>
    <property type="match status" value="1"/>
</dbReference>
<keyword evidence="5" id="KW-1185">Reference proteome</keyword>
<keyword evidence="1" id="KW-0812">Transmembrane</keyword>
<evidence type="ECO:0000313" key="4">
    <source>
        <dbReference type="EMBL" id="MBB6183250.1"/>
    </source>
</evidence>
<gene>
    <name evidence="4" type="ORF">HNQ86_000595</name>
    <name evidence="3" type="ORF">LF63_0108085</name>
</gene>
<reference evidence="3 5" key="1">
    <citation type="submission" date="2014-09" db="EMBL/GenBank/DDBJ databases">
        <title>Xanthomonadaceae 3.5X direct submission.</title>
        <authorList>
            <person name="Fang T."/>
            <person name="Wang H."/>
        </authorList>
    </citation>
    <scope>NUCLEOTIDE SEQUENCE [LARGE SCALE GENOMIC DNA]</scope>
    <source>
        <strain evidence="3 5">3.5X</strain>
    </source>
</reference>
<dbReference type="Proteomes" id="UP000029708">
    <property type="component" value="Unassembled WGS sequence"/>
</dbReference>
<evidence type="ECO:0000313" key="6">
    <source>
        <dbReference type="Proteomes" id="UP000560000"/>
    </source>
</evidence>
<dbReference type="OrthoDB" id="9758229at2"/>
<evidence type="ECO:0000313" key="3">
    <source>
        <dbReference type="EMBL" id="KGI78269.1"/>
    </source>
</evidence>
<organism evidence="3 5">
    <name type="scientific">Oleiagrimonas soli</name>
    <dbReference type="NCBI Taxonomy" id="1543381"/>
    <lineage>
        <taxon>Bacteria</taxon>
        <taxon>Pseudomonadati</taxon>
        <taxon>Pseudomonadota</taxon>
        <taxon>Gammaproteobacteria</taxon>
        <taxon>Lysobacterales</taxon>
        <taxon>Rhodanobacteraceae</taxon>
        <taxon>Oleiagrimonas</taxon>
    </lineage>
</organism>
<accession>A0A099CWZ1</accession>
<proteinExistence type="predicted"/>
<dbReference type="EMBL" id="JACHET010000001">
    <property type="protein sequence ID" value="MBB6183250.1"/>
    <property type="molecule type" value="Genomic_DNA"/>
</dbReference>
<evidence type="ECO:0000259" key="2">
    <source>
        <dbReference type="Pfam" id="PF14331"/>
    </source>
</evidence>
<feature type="transmembrane region" description="Helical" evidence="1">
    <location>
        <begin position="6"/>
        <end position="24"/>
    </location>
</feature>